<keyword evidence="2" id="KW-1185">Reference proteome</keyword>
<dbReference type="Pfam" id="PF21983">
    <property type="entry name" value="NikA-like"/>
    <property type="match status" value="1"/>
</dbReference>
<dbReference type="RefSeq" id="WP_346062373.1">
    <property type="nucleotide sequence ID" value="NZ_BAAADR010000010.1"/>
</dbReference>
<dbReference type="EMBL" id="JBHSZP010000016">
    <property type="protein sequence ID" value="MFC7089948.1"/>
    <property type="molecule type" value="Genomic_DNA"/>
</dbReference>
<proteinExistence type="predicted"/>
<protein>
    <submittedName>
        <fullName evidence="1">Plasmid mobilization relaxosome protein MobC</fullName>
    </submittedName>
</protein>
<organism evidence="1 2">
    <name type="scientific">Halomonas salifodinae</name>
    <dbReference type="NCBI Taxonomy" id="438745"/>
    <lineage>
        <taxon>Bacteria</taxon>
        <taxon>Pseudomonadati</taxon>
        <taxon>Pseudomonadota</taxon>
        <taxon>Gammaproteobacteria</taxon>
        <taxon>Oceanospirillales</taxon>
        <taxon>Halomonadaceae</taxon>
        <taxon>Halomonas</taxon>
    </lineage>
</organism>
<dbReference type="InterPro" id="IPR053842">
    <property type="entry name" value="NikA-like"/>
</dbReference>
<reference evidence="2" key="1">
    <citation type="journal article" date="2019" name="Int. J. Syst. Evol. Microbiol.">
        <title>The Global Catalogue of Microorganisms (GCM) 10K type strain sequencing project: providing services to taxonomists for standard genome sequencing and annotation.</title>
        <authorList>
            <consortium name="The Broad Institute Genomics Platform"/>
            <consortium name="The Broad Institute Genome Sequencing Center for Infectious Disease"/>
            <person name="Wu L."/>
            <person name="Ma J."/>
        </authorList>
    </citation>
    <scope>NUCLEOTIDE SEQUENCE [LARGE SCALE GENOMIC DNA]</scope>
    <source>
        <strain evidence="2">CGMCC 1.13666</strain>
    </source>
</reference>
<gene>
    <name evidence="1" type="primary">mobC</name>
    <name evidence="1" type="ORF">ACFQH5_10375</name>
</gene>
<dbReference type="Proteomes" id="UP001596411">
    <property type="component" value="Unassembled WGS sequence"/>
</dbReference>
<name>A0ABW2EYY9_9GAMM</name>
<comment type="caution">
    <text evidence="1">The sequence shown here is derived from an EMBL/GenBank/DDBJ whole genome shotgun (WGS) entry which is preliminary data.</text>
</comment>
<evidence type="ECO:0000313" key="2">
    <source>
        <dbReference type="Proteomes" id="UP001596411"/>
    </source>
</evidence>
<sequence>MEVIEENKNQLKRTIEMKVRVNDIEYKKIKELAYLYGKPMADIFRESALTVSKSHKGGRKTQRADPALVRGIARIGNNLNQIAKQVNSTAKAGDAVNILELIDVLHNIRVETEELKRKAQGGV</sequence>
<accession>A0ABW2EYY9</accession>
<evidence type="ECO:0000313" key="1">
    <source>
        <dbReference type="EMBL" id="MFC7089948.1"/>
    </source>
</evidence>